<gene>
    <name evidence="1" type="ORF">CEXT_396531</name>
</gene>
<evidence type="ECO:0000313" key="2">
    <source>
        <dbReference type="Proteomes" id="UP001054945"/>
    </source>
</evidence>
<dbReference type="EMBL" id="BPLR01009284">
    <property type="protein sequence ID" value="GIY30841.1"/>
    <property type="molecule type" value="Genomic_DNA"/>
</dbReference>
<protein>
    <submittedName>
        <fullName evidence="1">Uncharacterized protein</fullName>
    </submittedName>
</protein>
<name>A0AAV4SCD8_CAEEX</name>
<accession>A0AAV4SCD8</accession>
<sequence length="98" mass="11333">MYSNFERNGSHEGAIKLHIFRLPSSISFVQKDSSFLSFYLSYPQIPERYFKCVSNVKKLGMASFKIPPLHMAIEQEGSVVFDPNTTVTTLPENREWRD</sequence>
<dbReference type="AlphaFoldDB" id="A0AAV4SCD8"/>
<dbReference type="Proteomes" id="UP001054945">
    <property type="component" value="Unassembled WGS sequence"/>
</dbReference>
<proteinExistence type="predicted"/>
<keyword evidence="2" id="KW-1185">Reference proteome</keyword>
<comment type="caution">
    <text evidence="1">The sequence shown here is derived from an EMBL/GenBank/DDBJ whole genome shotgun (WGS) entry which is preliminary data.</text>
</comment>
<evidence type="ECO:0000313" key="1">
    <source>
        <dbReference type="EMBL" id="GIY30841.1"/>
    </source>
</evidence>
<organism evidence="1 2">
    <name type="scientific">Caerostris extrusa</name>
    <name type="common">Bark spider</name>
    <name type="synonym">Caerostris bankana</name>
    <dbReference type="NCBI Taxonomy" id="172846"/>
    <lineage>
        <taxon>Eukaryota</taxon>
        <taxon>Metazoa</taxon>
        <taxon>Ecdysozoa</taxon>
        <taxon>Arthropoda</taxon>
        <taxon>Chelicerata</taxon>
        <taxon>Arachnida</taxon>
        <taxon>Araneae</taxon>
        <taxon>Araneomorphae</taxon>
        <taxon>Entelegynae</taxon>
        <taxon>Araneoidea</taxon>
        <taxon>Araneidae</taxon>
        <taxon>Caerostris</taxon>
    </lineage>
</organism>
<reference evidence="1 2" key="1">
    <citation type="submission" date="2021-06" db="EMBL/GenBank/DDBJ databases">
        <title>Caerostris extrusa draft genome.</title>
        <authorList>
            <person name="Kono N."/>
            <person name="Arakawa K."/>
        </authorList>
    </citation>
    <scope>NUCLEOTIDE SEQUENCE [LARGE SCALE GENOMIC DNA]</scope>
</reference>